<name>A0AAE0WC55_9BIVA</name>
<protein>
    <submittedName>
        <fullName evidence="1">Uncharacterized protein</fullName>
    </submittedName>
</protein>
<dbReference type="Proteomes" id="UP001195483">
    <property type="component" value="Unassembled WGS sequence"/>
</dbReference>
<comment type="caution">
    <text evidence="1">The sequence shown here is derived from an EMBL/GenBank/DDBJ whole genome shotgun (WGS) entry which is preliminary data.</text>
</comment>
<accession>A0AAE0WC55</accession>
<evidence type="ECO:0000313" key="2">
    <source>
        <dbReference type="Proteomes" id="UP001195483"/>
    </source>
</evidence>
<proteinExistence type="predicted"/>
<gene>
    <name evidence="1" type="ORF">CHS0354_006565</name>
</gene>
<dbReference type="AlphaFoldDB" id="A0AAE0WC55"/>
<sequence>MSRIEYPPEYRLKGLHHYGLMNNTLSWIKDVLSNRTQDTALQLPSLPLYQSHQSYPKAQFKSFIVNAIASEVEQGRVQHHQADQFQYELFKAQHNIKSFTSSVHKYASISCVPDIERDINNIKAAQSPAESFFEKPTD</sequence>
<reference evidence="1" key="1">
    <citation type="journal article" date="2021" name="Genome Biol. Evol.">
        <title>A High-Quality Reference Genome for a Parasitic Bivalve with Doubly Uniparental Inheritance (Bivalvia: Unionida).</title>
        <authorList>
            <person name="Smith C.H."/>
        </authorList>
    </citation>
    <scope>NUCLEOTIDE SEQUENCE</scope>
    <source>
        <strain evidence="1">CHS0354</strain>
    </source>
</reference>
<evidence type="ECO:0000313" key="1">
    <source>
        <dbReference type="EMBL" id="KAK3607965.1"/>
    </source>
</evidence>
<keyword evidence="2" id="KW-1185">Reference proteome</keyword>
<organism evidence="1 2">
    <name type="scientific">Potamilus streckersoni</name>
    <dbReference type="NCBI Taxonomy" id="2493646"/>
    <lineage>
        <taxon>Eukaryota</taxon>
        <taxon>Metazoa</taxon>
        <taxon>Spiralia</taxon>
        <taxon>Lophotrochozoa</taxon>
        <taxon>Mollusca</taxon>
        <taxon>Bivalvia</taxon>
        <taxon>Autobranchia</taxon>
        <taxon>Heteroconchia</taxon>
        <taxon>Palaeoheterodonta</taxon>
        <taxon>Unionida</taxon>
        <taxon>Unionoidea</taxon>
        <taxon>Unionidae</taxon>
        <taxon>Ambleminae</taxon>
        <taxon>Lampsilini</taxon>
        <taxon>Potamilus</taxon>
    </lineage>
</organism>
<reference evidence="1" key="3">
    <citation type="submission" date="2023-05" db="EMBL/GenBank/DDBJ databases">
        <authorList>
            <person name="Smith C.H."/>
        </authorList>
    </citation>
    <scope>NUCLEOTIDE SEQUENCE</scope>
    <source>
        <strain evidence="1">CHS0354</strain>
        <tissue evidence="1">Mantle</tissue>
    </source>
</reference>
<reference evidence="1" key="2">
    <citation type="journal article" date="2021" name="Genome Biol. Evol.">
        <title>Developing a high-quality reference genome for a parasitic bivalve with doubly uniparental inheritance (Bivalvia: Unionida).</title>
        <authorList>
            <person name="Smith C.H."/>
        </authorList>
    </citation>
    <scope>NUCLEOTIDE SEQUENCE</scope>
    <source>
        <strain evidence="1">CHS0354</strain>
        <tissue evidence="1">Mantle</tissue>
    </source>
</reference>
<dbReference type="EMBL" id="JAEAOA010000451">
    <property type="protein sequence ID" value="KAK3607965.1"/>
    <property type="molecule type" value="Genomic_DNA"/>
</dbReference>